<organism evidence="3 4">
    <name type="scientific">Gaetbulibacter aestuarii</name>
    <dbReference type="NCBI Taxonomy" id="1502358"/>
    <lineage>
        <taxon>Bacteria</taxon>
        <taxon>Pseudomonadati</taxon>
        <taxon>Bacteroidota</taxon>
        <taxon>Flavobacteriia</taxon>
        <taxon>Flavobacteriales</taxon>
        <taxon>Flavobacteriaceae</taxon>
        <taxon>Gaetbulibacter</taxon>
    </lineage>
</organism>
<dbReference type="Proteomes" id="UP001610100">
    <property type="component" value="Unassembled WGS sequence"/>
</dbReference>
<evidence type="ECO:0000313" key="3">
    <source>
        <dbReference type="EMBL" id="MFH6770634.1"/>
    </source>
</evidence>
<feature type="domain" description="UspA" evidence="2">
    <location>
        <begin position="59"/>
        <end position="125"/>
    </location>
</feature>
<dbReference type="InterPro" id="IPR006016">
    <property type="entry name" value="UspA"/>
</dbReference>
<dbReference type="Gene3D" id="3.40.50.12370">
    <property type="match status" value="1"/>
</dbReference>
<dbReference type="CDD" id="cd00293">
    <property type="entry name" value="USP-like"/>
    <property type="match status" value="1"/>
</dbReference>
<evidence type="ECO:0000256" key="1">
    <source>
        <dbReference type="ARBA" id="ARBA00008791"/>
    </source>
</evidence>
<dbReference type="PANTHER" id="PTHR46268">
    <property type="entry name" value="STRESS RESPONSE PROTEIN NHAX"/>
    <property type="match status" value="1"/>
</dbReference>
<comment type="caution">
    <text evidence="3">The sequence shown here is derived from an EMBL/GenBank/DDBJ whole genome shotgun (WGS) entry which is preliminary data.</text>
</comment>
<dbReference type="EMBL" id="JBAWKB010000001">
    <property type="protein sequence ID" value="MFH6770634.1"/>
    <property type="molecule type" value="Genomic_DNA"/>
</dbReference>
<sequence>MAAIKPFKSIGIGVAFSPNMKANLYEAARLSLFFNSKLYLIHVGDHDEKKLNELRDILSFFEPGGIDYEVVFKAGDPVNVILSSANSKKIDLLILGAVQREGFFKYYVGSIARKITRQAKCSVLLLIKPSVQRVPSEHIVVNGLKDPKTEQAITAAFYVAKKLQANKITIVEEINKEQVGVTIEDDRSLRRSRIMKERVRLREDSRIKEIISHIPSEYTKDMSIKLQPIFGKRGYSIGHYAQVSRADLLVMNGPTKMTFWDRLFPHDIEYILTELPTDVLILQ</sequence>
<proteinExistence type="inferred from homology"/>
<comment type="similarity">
    <text evidence="1">Belongs to the universal stress protein A family.</text>
</comment>
<accession>A0ABW7MUY2</accession>
<evidence type="ECO:0000313" key="4">
    <source>
        <dbReference type="Proteomes" id="UP001610100"/>
    </source>
</evidence>
<dbReference type="SUPFAM" id="SSF52402">
    <property type="entry name" value="Adenine nucleotide alpha hydrolases-like"/>
    <property type="match status" value="1"/>
</dbReference>
<evidence type="ECO:0000259" key="2">
    <source>
        <dbReference type="Pfam" id="PF00582"/>
    </source>
</evidence>
<keyword evidence="4" id="KW-1185">Reference proteome</keyword>
<name>A0ABW7MUY2_9FLAO</name>
<dbReference type="RefSeq" id="WP_344739012.1">
    <property type="nucleotide sequence ID" value="NZ_BAABAY010000001.1"/>
</dbReference>
<gene>
    <name evidence="3" type="ORF">V8G58_01715</name>
</gene>
<dbReference type="PANTHER" id="PTHR46268:SF6">
    <property type="entry name" value="UNIVERSAL STRESS PROTEIN UP12"/>
    <property type="match status" value="1"/>
</dbReference>
<protein>
    <submittedName>
        <fullName evidence="3">Universal stress protein</fullName>
    </submittedName>
</protein>
<reference evidence="3 4" key="1">
    <citation type="submission" date="2024-02" db="EMBL/GenBank/DDBJ databases">
        <title>A Gaetbulibacter species isolated from tidal flats and genomic insights of their niches.</title>
        <authorList>
            <person name="Ye Y."/>
        </authorList>
    </citation>
    <scope>NUCLEOTIDE SEQUENCE [LARGE SCALE GENOMIC DNA]</scope>
    <source>
        <strain evidence="3 4">KYW382</strain>
    </source>
</reference>
<dbReference type="Pfam" id="PF00582">
    <property type="entry name" value="Usp"/>
    <property type="match status" value="1"/>
</dbReference>